<protein>
    <submittedName>
        <fullName evidence="12">Energy transducer TonB</fullName>
    </submittedName>
</protein>
<dbReference type="PROSITE" id="PS52015">
    <property type="entry name" value="TONB_CTD"/>
    <property type="match status" value="1"/>
</dbReference>
<evidence type="ECO:0000256" key="2">
    <source>
        <dbReference type="ARBA" id="ARBA00006555"/>
    </source>
</evidence>
<evidence type="ECO:0000256" key="3">
    <source>
        <dbReference type="ARBA" id="ARBA00022448"/>
    </source>
</evidence>
<evidence type="ECO:0000256" key="8">
    <source>
        <dbReference type="ARBA" id="ARBA00022989"/>
    </source>
</evidence>
<keyword evidence="5" id="KW-0997">Cell inner membrane</keyword>
<gene>
    <name evidence="12" type="ORF">RM520_05715</name>
</gene>
<evidence type="ECO:0000256" key="10">
    <source>
        <dbReference type="SAM" id="Phobius"/>
    </source>
</evidence>
<evidence type="ECO:0000256" key="7">
    <source>
        <dbReference type="ARBA" id="ARBA00022927"/>
    </source>
</evidence>
<dbReference type="Pfam" id="PF03544">
    <property type="entry name" value="TonB_C"/>
    <property type="match status" value="1"/>
</dbReference>
<dbReference type="SUPFAM" id="SSF74653">
    <property type="entry name" value="TolA/TonB C-terminal domain"/>
    <property type="match status" value="1"/>
</dbReference>
<comment type="similarity">
    <text evidence="2">Belongs to the TonB family.</text>
</comment>
<keyword evidence="8 10" id="KW-1133">Transmembrane helix</keyword>
<name>A0ABU3BG19_9FLAO</name>
<dbReference type="PANTHER" id="PTHR33446">
    <property type="entry name" value="PROTEIN TONB-RELATED"/>
    <property type="match status" value="1"/>
</dbReference>
<keyword evidence="7" id="KW-0653">Protein transport</keyword>
<organism evidence="12 13">
    <name type="scientific">Croceitalea vernalis</name>
    <dbReference type="NCBI Taxonomy" id="3075599"/>
    <lineage>
        <taxon>Bacteria</taxon>
        <taxon>Pseudomonadati</taxon>
        <taxon>Bacteroidota</taxon>
        <taxon>Flavobacteriia</taxon>
        <taxon>Flavobacteriales</taxon>
        <taxon>Flavobacteriaceae</taxon>
        <taxon>Croceitalea</taxon>
    </lineage>
</organism>
<keyword evidence="3" id="KW-0813">Transport</keyword>
<dbReference type="InterPro" id="IPR051045">
    <property type="entry name" value="TonB-dependent_transducer"/>
</dbReference>
<keyword evidence="4" id="KW-1003">Cell membrane</keyword>
<dbReference type="Proteomes" id="UP001250662">
    <property type="component" value="Unassembled WGS sequence"/>
</dbReference>
<dbReference type="PANTHER" id="PTHR33446:SF2">
    <property type="entry name" value="PROTEIN TONB"/>
    <property type="match status" value="1"/>
</dbReference>
<dbReference type="RefSeq" id="WP_311387276.1">
    <property type="nucleotide sequence ID" value="NZ_JAVRHU010000001.1"/>
</dbReference>
<evidence type="ECO:0000256" key="1">
    <source>
        <dbReference type="ARBA" id="ARBA00004383"/>
    </source>
</evidence>
<comment type="subcellular location">
    <subcellularLocation>
        <location evidence="1">Cell inner membrane</location>
        <topology evidence="1">Single-pass membrane protein</topology>
        <orientation evidence="1">Periplasmic side</orientation>
    </subcellularLocation>
</comment>
<sequence>MEAKKKEHLKLEKQSGLYFAIGMTLILGLVYAALEWKTFDQIINGTFGQLEIPDSLEEEIPPLVQLLPPPPPKIQVPEFLEIIKNDDPEPETFIEPTEANQNTEVASVTSIEFAEEETPEEVIFINVEEVPVFPGCEKSDDKRACFQEKMLKHVRKNFKYPENAIDMGLQGKVYLQFTVQKDGTIGGLKMRGPHQILESEAARIISKLPKMKPGKQRNQAVKVPFSIPITFQLQ</sequence>
<evidence type="ECO:0000256" key="6">
    <source>
        <dbReference type="ARBA" id="ARBA00022692"/>
    </source>
</evidence>
<evidence type="ECO:0000256" key="4">
    <source>
        <dbReference type="ARBA" id="ARBA00022475"/>
    </source>
</evidence>
<comment type="caution">
    <text evidence="12">The sequence shown here is derived from an EMBL/GenBank/DDBJ whole genome shotgun (WGS) entry which is preliminary data.</text>
</comment>
<feature type="transmembrane region" description="Helical" evidence="10">
    <location>
        <begin position="16"/>
        <end position="34"/>
    </location>
</feature>
<feature type="domain" description="TonB C-terminal" evidence="11">
    <location>
        <begin position="145"/>
        <end position="234"/>
    </location>
</feature>
<evidence type="ECO:0000259" key="11">
    <source>
        <dbReference type="PROSITE" id="PS52015"/>
    </source>
</evidence>
<accession>A0ABU3BG19</accession>
<keyword evidence="13" id="KW-1185">Reference proteome</keyword>
<evidence type="ECO:0000256" key="5">
    <source>
        <dbReference type="ARBA" id="ARBA00022519"/>
    </source>
</evidence>
<evidence type="ECO:0000256" key="9">
    <source>
        <dbReference type="ARBA" id="ARBA00023136"/>
    </source>
</evidence>
<dbReference type="NCBIfam" id="TIGR01352">
    <property type="entry name" value="tonB_Cterm"/>
    <property type="match status" value="1"/>
</dbReference>
<dbReference type="InterPro" id="IPR006260">
    <property type="entry name" value="TonB/TolA_C"/>
</dbReference>
<reference evidence="12 13" key="1">
    <citation type="submission" date="2023-09" db="EMBL/GenBank/DDBJ databases">
        <authorList>
            <person name="Rey-Velasco X."/>
        </authorList>
    </citation>
    <scope>NUCLEOTIDE SEQUENCE [LARGE SCALE GENOMIC DNA]</scope>
    <source>
        <strain evidence="12 13">P007</strain>
    </source>
</reference>
<proteinExistence type="inferred from homology"/>
<keyword evidence="9 10" id="KW-0472">Membrane</keyword>
<dbReference type="Gene3D" id="3.30.1150.10">
    <property type="match status" value="1"/>
</dbReference>
<evidence type="ECO:0000313" key="13">
    <source>
        <dbReference type="Proteomes" id="UP001250662"/>
    </source>
</evidence>
<dbReference type="InterPro" id="IPR037682">
    <property type="entry name" value="TonB_C"/>
</dbReference>
<evidence type="ECO:0000313" key="12">
    <source>
        <dbReference type="EMBL" id="MDT0621110.1"/>
    </source>
</evidence>
<dbReference type="EMBL" id="JAVRHU010000001">
    <property type="protein sequence ID" value="MDT0621110.1"/>
    <property type="molecule type" value="Genomic_DNA"/>
</dbReference>
<keyword evidence="6 10" id="KW-0812">Transmembrane</keyword>